<dbReference type="InterPro" id="IPR011009">
    <property type="entry name" value="Kinase-like_dom_sf"/>
</dbReference>
<organism evidence="2 3">
    <name type="scientific">Clostridium cavendishii DSM 21758</name>
    <dbReference type="NCBI Taxonomy" id="1121302"/>
    <lineage>
        <taxon>Bacteria</taxon>
        <taxon>Bacillati</taxon>
        <taxon>Bacillota</taxon>
        <taxon>Clostridia</taxon>
        <taxon>Eubacteriales</taxon>
        <taxon>Clostridiaceae</taxon>
        <taxon>Clostridium</taxon>
    </lineage>
</organism>
<evidence type="ECO:0000313" key="3">
    <source>
        <dbReference type="Proteomes" id="UP000184310"/>
    </source>
</evidence>
<dbReference type="InterPro" id="IPR051678">
    <property type="entry name" value="AGP_Transferase"/>
</dbReference>
<name>A0A1M6NLD8_9CLOT</name>
<dbReference type="Gene3D" id="3.30.200.20">
    <property type="entry name" value="Phosphorylase Kinase, domain 1"/>
    <property type="match status" value="1"/>
</dbReference>
<dbReference type="PANTHER" id="PTHR21310">
    <property type="entry name" value="AMINOGLYCOSIDE PHOSPHOTRANSFERASE-RELATED-RELATED"/>
    <property type="match status" value="1"/>
</dbReference>
<protein>
    <submittedName>
        <fullName evidence="2">Phosphotransferase enzyme family protein</fullName>
    </submittedName>
</protein>
<dbReference type="RefSeq" id="WP_072989303.1">
    <property type="nucleotide sequence ID" value="NZ_FQZB01000012.1"/>
</dbReference>
<keyword evidence="3" id="KW-1185">Reference proteome</keyword>
<evidence type="ECO:0000259" key="1">
    <source>
        <dbReference type="Pfam" id="PF01636"/>
    </source>
</evidence>
<dbReference type="Proteomes" id="UP000184310">
    <property type="component" value="Unassembled WGS sequence"/>
</dbReference>
<sequence>MNETSRIYKALSNYEINKIIKNYFGKETEFKEKLISGGMFNTTYHIEIPESKEQVILRVGPINKHLILPFELNLMEAEEYVYKLCSKQSIPCSQILLCDTEKKIIDRDYMIVKYIDSKVLSEVDINNELEEKIYSEVGSYIAKLHNITSDKFGRVYEVSKGKGFDLWSEYLLDEFLKLREKVEQFNIFSIKELNLVEDIINKYKNILDEIKVPHLIHGDLWAGNILVQAEEDSYKLAAIIDADRAIFGDIDFEFASSWIINQPFLRGYGKGLSDDIKRETRRKIYKLIYTLIDTYVWIIEYDKREYGLENKAIAIKLINELLE</sequence>
<dbReference type="GO" id="GO:0016740">
    <property type="term" value="F:transferase activity"/>
    <property type="evidence" value="ECO:0007669"/>
    <property type="project" value="UniProtKB-KW"/>
</dbReference>
<proteinExistence type="predicted"/>
<reference evidence="2 3" key="1">
    <citation type="submission" date="2016-11" db="EMBL/GenBank/DDBJ databases">
        <authorList>
            <person name="Jaros S."/>
            <person name="Januszkiewicz K."/>
            <person name="Wedrychowicz H."/>
        </authorList>
    </citation>
    <scope>NUCLEOTIDE SEQUENCE [LARGE SCALE GENOMIC DNA]</scope>
    <source>
        <strain evidence="2 3">DSM 21758</strain>
    </source>
</reference>
<dbReference type="Pfam" id="PF01636">
    <property type="entry name" value="APH"/>
    <property type="match status" value="1"/>
</dbReference>
<dbReference type="EMBL" id="FQZB01000012">
    <property type="protein sequence ID" value="SHJ96518.1"/>
    <property type="molecule type" value="Genomic_DNA"/>
</dbReference>
<dbReference type="Gene3D" id="3.90.1200.10">
    <property type="match status" value="1"/>
</dbReference>
<keyword evidence="2" id="KW-0808">Transferase</keyword>
<dbReference type="STRING" id="1121302.SAMN02745163_02942"/>
<dbReference type="InterPro" id="IPR002575">
    <property type="entry name" value="Aminoglycoside_PTrfase"/>
</dbReference>
<dbReference type="SUPFAM" id="SSF56112">
    <property type="entry name" value="Protein kinase-like (PK-like)"/>
    <property type="match status" value="1"/>
</dbReference>
<evidence type="ECO:0000313" key="2">
    <source>
        <dbReference type="EMBL" id="SHJ96518.1"/>
    </source>
</evidence>
<feature type="domain" description="Aminoglycoside phosphotransferase" evidence="1">
    <location>
        <begin position="33"/>
        <end position="268"/>
    </location>
</feature>
<dbReference type="OrthoDB" id="334783at2"/>
<gene>
    <name evidence="2" type="ORF">SAMN02745163_02942</name>
</gene>
<dbReference type="AlphaFoldDB" id="A0A1M6NLD8"/>
<accession>A0A1M6NLD8</accession>